<reference evidence="1" key="1">
    <citation type="submission" date="2014-06" db="EMBL/GenBank/DDBJ databases">
        <authorList>
            <person name="Ju J."/>
            <person name="Zhang J."/>
        </authorList>
    </citation>
    <scope>NUCLEOTIDE SEQUENCE</scope>
    <source>
        <strain evidence="1">SscI8</strain>
    </source>
</reference>
<evidence type="ECO:0000313" key="1">
    <source>
        <dbReference type="EMBL" id="CDU26382.1"/>
    </source>
</evidence>
<dbReference type="SUPFAM" id="SSF56672">
    <property type="entry name" value="DNA/RNA polymerases"/>
    <property type="match status" value="1"/>
</dbReference>
<dbReference type="EMBL" id="LK056694">
    <property type="protein sequence ID" value="CDU26382.1"/>
    <property type="molecule type" value="Genomic_DNA"/>
</dbReference>
<name>A0A140KNK7_9BASI</name>
<accession>A0A140KNK7</accession>
<dbReference type="OrthoDB" id="2556210at2759"/>
<dbReference type="PANTHER" id="PTHR33050:SF7">
    <property type="entry name" value="RIBONUCLEASE H"/>
    <property type="match status" value="1"/>
</dbReference>
<gene>
    <name evidence="1" type="ORF">SPSC_06576</name>
</gene>
<dbReference type="PANTHER" id="PTHR33050">
    <property type="entry name" value="REVERSE TRANSCRIPTASE DOMAIN-CONTAINING PROTEIN"/>
    <property type="match status" value="1"/>
</dbReference>
<dbReference type="InterPro" id="IPR043502">
    <property type="entry name" value="DNA/RNA_pol_sf"/>
</dbReference>
<protein>
    <recommendedName>
        <fullName evidence="2">Reverse transcriptase domain-containing protein</fullName>
    </recommendedName>
</protein>
<dbReference type="InterPro" id="IPR052055">
    <property type="entry name" value="Hepadnavirus_pol/RT"/>
</dbReference>
<dbReference type="AlphaFoldDB" id="A0A140KNK7"/>
<organism evidence="1">
    <name type="scientific">Sporisorium scitamineum</name>
    <dbReference type="NCBI Taxonomy" id="49012"/>
    <lineage>
        <taxon>Eukaryota</taxon>
        <taxon>Fungi</taxon>
        <taxon>Dikarya</taxon>
        <taxon>Basidiomycota</taxon>
        <taxon>Ustilaginomycotina</taxon>
        <taxon>Ustilaginomycetes</taxon>
        <taxon>Ustilaginales</taxon>
        <taxon>Ustilaginaceae</taxon>
        <taxon>Sporisorium</taxon>
    </lineage>
</organism>
<sequence>MCRLVCSLVGMVPKPRSTKLHTIHHLSHLQLPVRGQLPSINNRITTHFTTICYVSIAPILAYAHDHPGCHLWKSDLMDAFHHIVMATSDARLLGLTFNSCFYMEMGLTFSGHSTPWLFNLFAKALHWIVQSTTNHPVKHYLDNFFGATPALTPTNHHPLHALALTCQALGLQLAPSKTLWGQTQLKILSIEVNTICQTVSITKKQHDHILDAINHLLSHHSARLLDWQCIAGLLQFVTQVVPHGKAFFWHLYDASKVAHHHPLPLHHILCPAVAKLKWWCATLTAWPGHLLLQLSPLVVEYVWTDALKHGYSAHVGPMEMLSAVWAKEVLWQHHAKDICFHEALAILDTLHVFSAQWTGPCHVILHVDNTNVEYGLWSGCSRNPLTQTLLHKIFGLFPSCTPPPFPGKTQSNPSQSFITATGCLPNAATFIWQGLAESSRQHSHGVPGCYSTFIARQFSHNATAFPTCDLYLTKWACNMT</sequence>
<proteinExistence type="predicted"/>
<evidence type="ECO:0008006" key="2">
    <source>
        <dbReference type="Google" id="ProtNLM"/>
    </source>
</evidence>